<gene>
    <name evidence="2" type="ORF">COCSADRAFT_208662</name>
</gene>
<evidence type="ECO:0008006" key="4">
    <source>
        <dbReference type="Google" id="ProtNLM"/>
    </source>
</evidence>
<reference evidence="2 3" key="1">
    <citation type="journal article" date="2012" name="PLoS Pathog.">
        <title>Diverse lifestyles and strategies of plant pathogenesis encoded in the genomes of eighteen Dothideomycetes fungi.</title>
        <authorList>
            <person name="Ohm R.A."/>
            <person name="Feau N."/>
            <person name="Henrissat B."/>
            <person name="Schoch C.L."/>
            <person name="Horwitz B.A."/>
            <person name="Barry K.W."/>
            <person name="Condon B.J."/>
            <person name="Copeland A.C."/>
            <person name="Dhillon B."/>
            <person name="Glaser F."/>
            <person name="Hesse C.N."/>
            <person name="Kosti I."/>
            <person name="LaButti K."/>
            <person name="Lindquist E.A."/>
            <person name="Lucas S."/>
            <person name="Salamov A.A."/>
            <person name="Bradshaw R.E."/>
            <person name="Ciuffetti L."/>
            <person name="Hamelin R.C."/>
            <person name="Kema G.H.J."/>
            <person name="Lawrence C."/>
            <person name="Scott J.A."/>
            <person name="Spatafora J.W."/>
            <person name="Turgeon B.G."/>
            <person name="de Wit P.J.G.M."/>
            <person name="Zhong S."/>
            <person name="Goodwin S.B."/>
            <person name="Grigoriev I.V."/>
        </authorList>
    </citation>
    <scope>NUCLEOTIDE SEQUENCE [LARGE SCALE GENOMIC DNA]</scope>
    <source>
        <strain evidence="3">ND90Pr / ATCC 201652</strain>
    </source>
</reference>
<name>M2SPZ3_COCSN</name>
<dbReference type="GeneID" id="19134359"/>
<reference evidence="3" key="2">
    <citation type="journal article" date="2013" name="PLoS Genet.">
        <title>Comparative genome structure, secondary metabolite, and effector coding capacity across Cochliobolus pathogens.</title>
        <authorList>
            <person name="Condon B.J."/>
            <person name="Leng Y."/>
            <person name="Wu D."/>
            <person name="Bushley K.E."/>
            <person name="Ohm R.A."/>
            <person name="Otillar R."/>
            <person name="Martin J."/>
            <person name="Schackwitz W."/>
            <person name="Grimwood J."/>
            <person name="MohdZainudin N."/>
            <person name="Xue C."/>
            <person name="Wang R."/>
            <person name="Manning V.A."/>
            <person name="Dhillon B."/>
            <person name="Tu Z.J."/>
            <person name="Steffenson B.J."/>
            <person name="Salamov A."/>
            <person name="Sun H."/>
            <person name="Lowry S."/>
            <person name="LaButti K."/>
            <person name="Han J."/>
            <person name="Copeland A."/>
            <person name="Lindquist E."/>
            <person name="Barry K."/>
            <person name="Schmutz J."/>
            <person name="Baker S.E."/>
            <person name="Ciuffetti L.M."/>
            <person name="Grigoriev I.V."/>
            <person name="Zhong S."/>
            <person name="Turgeon B.G."/>
        </authorList>
    </citation>
    <scope>NUCLEOTIDE SEQUENCE [LARGE SCALE GENOMIC DNA]</scope>
    <source>
        <strain evidence="3">ND90Pr / ATCC 201652</strain>
    </source>
</reference>
<sequence length="84" mass="9350">MGKISPFGDWSLWFCAATTQQLAVAHCVPIPVQCEILTFHDLNGTYRRKFQVDVERSFPIVNGLPCDSLAGCLATSCTFHFDLI</sequence>
<dbReference type="Proteomes" id="UP000016934">
    <property type="component" value="Unassembled WGS sequence"/>
</dbReference>
<protein>
    <recommendedName>
        <fullName evidence="4">Secreted protein</fullName>
    </recommendedName>
</protein>
<dbReference type="KEGG" id="bsc:COCSADRAFT_208662"/>
<feature type="signal peptide" evidence="1">
    <location>
        <begin position="1"/>
        <end position="27"/>
    </location>
</feature>
<keyword evidence="3" id="KW-1185">Reference proteome</keyword>
<evidence type="ECO:0000313" key="3">
    <source>
        <dbReference type="Proteomes" id="UP000016934"/>
    </source>
</evidence>
<dbReference type="AlphaFoldDB" id="M2SPZ3"/>
<feature type="chain" id="PRO_5004025221" description="Secreted protein" evidence="1">
    <location>
        <begin position="28"/>
        <end position="84"/>
    </location>
</feature>
<evidence type="ECO:0000313" key="2">
    <source>
        <dbReference type="EMBL" id="EMD69308.1"/>
    </source>
</evidence>
<proteinExistence type="predicted"/>
<accession>M2SPZ3</accession>
<dbReference type="HOGENOM" id="CLU_2527300_0_0_1"/>
<dbReference type="RefSeq" id="XP_007694673.1">
    <property type="nucleotide sequence ID" value="XM_007696483.1"/>
</dbReference>
<evidence type="ECO:0000256" key="1">
    <source>
        <dbReference type="SAM" id="SignalP"/>
    </source>
</evidence>
<organism evidence="2 3">
    <name type="scientific">Cochliobolus sativus (strain ND90Pr / ATCC 201652)</name>
    <name type="common">Common root rot and spot blotch fungus</name>
    <name type="synonym">Bipolaris sorokiniana</name>
    <dbReference type="NCBI Taxonomy" id="665912"/>
    <lineage>
        <taxon>Eukaryota</taxon>
        <taxon>Fungi</taxon>
        <taxon>Dikarya</taxon>
        <taxon>Ascomycota</taxon>
        <taxon>Pezizomycotina</taxon>
        <taxon>Dothideomycetes</taxon>
        <taxon>Pleosporomycetidae</taxon>
        <taxon>Pleosporales</taxon>
        <taxon>Pleosporineae</taxon>
        <taxon>Pleosporaceae</taxon>
        <taxon>Bipolaris</taxon>
    </lineage>
</organism>
<keyword evidence="1" id="KW-0732">Signal</keyword>
<dbReference type="EMBL" id="KB445637">
    <property type="protein sequence ID" value="EMD69308.1"/>
    <property type="molecule type" value="Genomic_DNA"/>
</dbReference>